<dbReference type="AlphaFoldDB" id="A0A0N4US70"/>
<reference evidence="5" key="1">
    <citation type="submission" date="2017-02" db="UniProtKB">
        <authorList>
            <consortium name="WormBaseParasite"/>
        </authorList>
    </citation>
    <scope>IDENTIFICATION</scope>
</reference>
<evidence type="ECO:0000313" key="4">
    <source>
        <dbReference type="Proteomes" id="UP000274756"/>
    </source>
</evidence>
<reference evidence="2 4" key="2">
    <citation type="submission" date="2018-11" db="EMBL/GenBank/DDBJ databases">
        <authorList>
            <consortium name="Pathogen Informatics"/>
        </authorList>
    </citation>
    <scope>NUCLEOTIDE SEQUENCE [LARGE SCALE GENOMIC DNA]</scope>
</reference>
<feature type="transmembrane region" description="Helical" evidence="1">
    <location>
        <begin position="70"/>
        <end position="95"/>
    </location>
</feature>
<name>A0A0N4US70_DRAME</name>
<sequence>MSEKSMSGIRTPYLRVLGIQTEMSGPGRAGKFTFTPEEQRIFRLEIFILNFFVLSITKSWYKYRITMKNIVLYGFSNFKVFIGLNTCFIVFFFFVL</sequence>
<dbReference type="Proteomes" id="UP000274756">
    <property type="component" value="Unassembled WGS sequence"/>
</dbReference>
<keyword evidence="1" id="KW-0812">Transmembrane</keyword>
<keyword evidence="1" id="KW-0472">Membrane</keyword>
<evidence type="ECO:0000256" key="1">
    <source>
        <dbReference type="SAM" id="Phobius"/>
    </source>
</evidence>
<evidence type="ECO:0000313" key="2">
    <source>
        <dbReference type="EMBL" id="VDN54320.1"/>
    </source>
</evidence>
<accession>A0A0N4US70</accession>
<evidence type="ECO:0000313" key="5">
    <source>
        <dbReference type="WBParaSite" id="DME_0001090201-mRNA-1"/>
    </source>
</evidence>
<proteinExistence type="predicted"/>
<dbReference type="Proteomes" id="UP000038040">
    <property type="component" value="Unplaced"/>
</dbReference>
<gene>
    <name evidence="2" type="ORF">DME_LOCUS4293</name>
</gene>
<evidence type="ECO:0000313" key="3">
    <source>
        <dbReference type="Proteomes" id="UP000038040"/>
    </source>
</evidence>
<protein>
    <submittedName>
        <fullName evidence="2 5">Uncharacterized protein</fullName>
    </submittedName>
</protein>
<dbReference type="WBParaSite" id="DME_0001090201-mRNA-1">
    <property type="protein sequence ID" value="DME_0001090201-mRNA-1"/>
    <property type="gene ID" value="DME_0001090201"/>
</dbReference>
<dbReference type="EMBL" id="UYYG01000613">
    <property type="protein sequence ID" value="VDN54320.1"/>
    <property type="molecule type" value="Genomic_DNA"/>
</dbReference>
<organism evidence="3 5">
    <name type="scientific">Dracunculus medinensis</name>
    <name type="common">Guinea worm</name>
    <dbReference type="NCBI Taxonomy" id="318479"/>
    <lineage>
        <taxon>Eukaryota</taxon>
        <taxon>Metazoa</taxon>
        <taxon>Ecdysozoa</taxon>
        <taxon>Nematoda</taxon>
        <taxon>Chromadorea</taxon>
        <taxon>Rhabditida</taxon>
        <taxon>Spirurina</taxon>
        <taxon>Dracunculoidea</taxon>
        <taxon>Dracunculidae</taxon>
        <taxon>Dracunculus</taxon>
    </lineage>
</organism>
<keyword evidence="1" id="KW-1133">Transmembrane helix</keyword>
<dbReference type="STRING" id="318479.A0A0N4US70"/>
<keyword evidence="4" id="KW-1185">Reference proteome</keyword>